<organism evidence="1 2">
    <name type="scientific">Gossypium schwendimanii</name>
    <name type="common">Cotton</name>
    <dbReference type="NCBI Taxonomy" id="34291"/>
    <lineage>
        <taxon>Eukaryota</taxon>
        <taxon>Viridiplantae</taxon>
        <taxon>Streptophyta</taxon>
        <taxon>Embryophyta</taxon>
        <taxon>Tracheophyta</taxon>
        <taxon>Spermatophyta</taxon>
        <taxon>Magnoliopsida</taxon>
        <taxon>eudicotyledons</taxon>
        <taxon>Gunneridae</taxon>
        <taxon>Pentapetalae</taxon>
        <taxon>rosids</taxon>
        <taxon>malvids</taxon>
        <taxon>Malvales</taxon>
        <taxon>Malvaceae</taxon>
        <taxon>Malvoideae</taxon>
        <taxon>Gossypium</taxon>
    </lineage>
</organism>
<evidence type="ECO:0000313" key="1">
    <source>
        <dbReference type="EMBL" id="MBA0865091.1"/>
    </source>
</evidence>
<dbReference type="EMBL" id="JABFAF010000009">
    <property type="protein sequence ID" value="MBA0865091.1"/>
    <property type="molecule type" value="Genomic_DNA"/>
</dbReference>
<dbReference type="AlphaFoldDB" id="A0A7J9M277"/>
<sequence length="65" mass="7236">MCSIVLLQSMILMLQILCKPFLVILNSYLMSKSTSPSLVESSNVSNNDLVYSSLHQLNVNRAYLG</sequence>
<protein>
    <submittedName>
        <fullName evidence="1">Uncharacterized protein</fullName>
    </submittedName>
</protein>
<dbReference type="Proteomes" id="UP000593576">
    <property type="component" value="Unassembled WGS sequence"/>
</dbReference>
<accession>A0A7J9M277</accession>
<proteinExistence type="predicted"/>
<comment type="caution">
    <text evidence="1">The sequence shown here is derived from an EMBL/GenBank/DDBJ whole genome shotgun (WGS) entry which is preliminary data.</text>
</comment>
<gene>
    <name evidence="1" type="ORF">Goshw_008887</name>
</gene>
<evidence type="ECO:0000313" key="2">
    <source>
        <dbReference type="Proteomes" id="UP000593576"/>
    </source>
</evidence>
<keyword evidence="2" id="KW-1185">Reference proteome</keyword>
<reference evidence="1 2" key="1">
    <citation type="journal article" date="2019" name="Genome Biol. Evol.">
        <title>Insights into the evolution of the New World diploid cottons (Gossypium, subgenus Houzingenia) based on genome sequencing.</title>
        <authorList>
            <person name="Grover C.E."/>
            <person name="Arick M.A. 2nd"/>
            <person name="Thrash A."/>
            <person name="Conover J.L."/>
            <person name="Sanders W.S."/>
            <person name="Peterson D.G."/>
            <person name="Frelichowski J.E."/>
            <person name="Scheffler J.A."/>
            <person name="Scheffler B.E."/>
            <person name="Wendel J.F."/>
        </authorList>
    </citation>
    <scope>NUCLEOTIDE SEQUENCE [LARGE SCALE GENOMIC DNA]</scope>
    <source>
        <strain evidence="1">1</strain>
        <tissue evidence="1">Leaf</tissue>
    </source>
</reference>
<name>A0A7J9M277_GOSSC</name>